<name>A0AA38GVL5_TAXCH</name>
<keyword evidence="1" id="KW-0472">Membrane</keyword>
<dbReference type="AlphaFoldDB" id="A0AA38GVL5"/>
<comment type="caution">
    <text evidence="2">The sequence shown here is derived from an EMBL/GenBank/DDBJ whole genome shotgun (WGS) entry which is preliminary data.</text>
</comment>
<protein>
    <recommendedName>
        <fullName evidence="4">PLAC8 motif-containing protein</fullName>
    </recommendedName>
</protein>
<dbReference type="Proteomes" id="UP000824469">
    <property type="component" value="Unassembled WGS sequence"/>
</dbReference>
<organism evidence="2 3">
    <name type="scientific">Taxus chinensis</name>
    <name type="common">Chinese yew</name>
    <name type="synonym">Taxus wallichiana var. chinensis</name>
    <dbReference type="NCBI Taxonomy" id="29808"/>
    <lineage>
        <taxon>Eukaryota</taxon>
        <taxon>Viridiplantae</taxon>
        <taxon>Streptophyta</taxon>
        <taxon>Embryophyta</taxon>
        <taxon>Tracheophyta</taxon>
        <taxon>Spermatophyta</taxon>
        <taxon>Pinopsida</taxon>
        <taxon>Pinidae</taxon>
        <taxon>Conifers II</taxon>
        <taxon>Cupressales</taxon>
        <taxon>Taxaceae</taxon>
        <taxon>Taxus</taxon>
    </lineage>
</organism>
<dbReference type="NCBIfam" id="TIGR01571">
    <property type="entry name" value="A_thal_Cys_rich"/>
    <property type="match status" value="1"/>
</dbReference>
<keyword evidence="3" id="KW-1185">Reference proteome</keyword>
<evidence type="ECO:0000313" key="3">
    <source>
        <dbReference type="Proteomes" id="UP000824469"/>
    </source>
</evidence>
<evidence type="ECO:0000256" key="1">
    <source>
        <dbReference type="SAM" id="Phobius"/>
    </source>
</evidence>
<evidence type="ECO:0008006" key="4">
    <source>
        <dbReference type="Google" id="ProtNLM"/>
    </source>
</evidence>
<dbReference type="Pfam" id="PF04749">
    <property type="entry name" value="PLAC8"/>
    <property type="match status" value="1"/>
</dbReference>
<dbReference type="EMBL" id="JAHRHJ020000001">
    <property type="protein sequence ID" value="KAH9330534.1"/>
    <property type="molecule type" value="Genomic_DNA"/>
</dbReference>
<keyword evidence="1" id="KW-1133">Transmembrane helix</keyword>
<feature type="transmembrane region" description="Helical" evidence="1">
    <location>
        <begin position="65"/>
        <end position="86"/>
    </location>
</feature>
<sequence>HADEISAYNPAVPYPHHRLVRPSYWYSGIFGCADVWSSCCVTCFCPCVTFGQIAQVADRGGSRCWVFGTIYCTLSLLCLQCLYSFMYRKKLRAMYSLPELPCNDLCVHCCCERCALCQEDREIKYRA</sequence>
<gene>
    <name evidence="2" type="ORF">KI387_002642</name>
</gene>
<evidence type="ECO:0000313" key="2">
    <source>
        <dbReference type="EMBL" id="KAH9330534.1"/>
    </source>
</evidence>
<reference evidence="2 3" key="1">
    <citation type="journal article" date="2021" name="Nat. Plants">
        <title>The Taxus genome provides insights into paclitaxel biosynthesis.</title>
        <authorList>
            <person name="Xiong X."/>
            <person name="Gou J."/>
            <person name="Liao Q."/>
            <person name="Li Y."/>
            <person name="Zhou Q."/>
            <person name="Bi G."/>
            <person name="Li C."/>
            <person name="Du R."/>
            <person name="Wang X."/>
            <person name="Sun T."/>
            <person name="Guo L."/>
            <person name="Liang H."/>
            <person name="Lu P."/>
            <person name="Wu Y."/>
            <person name="Zhang Z."/>
            <person name="Ro D.K."/>
            <person name="Shang Y."/>
            <person name="Huang S."/>
            <person name="Yan J."/>
        </authorList>
    </citation>
    <scope>NUCLEOTIDE SEQUENCE [LARGE SCALE GENOMIC DNA]</scope>
    <source>
        <strain evidence="2">Ta-2019</strain>
    </source>
</reference>
<feature type="non-terminal residue" evidence="2">
    <location>
        <position position="1"/>
    </location>
</feature>
<dbReference type="InterPro" id="IPR006461">
    <property type="entry name" value="PLAC_motif_containing"/>
</dbReference>
<proteinExistence type="predicted"/>
<accession>A0AA38GVL5</accession>
<keyword evidence="1" id="KW-0812">Transmembrane</keyword>
<dbReference type="PANTHER" id="PTHR15907">
    <property type="entry name" value="DUF614 FAMILY PROTEIN-RELATED"/>
    <property type="match status" value="1"/>
</dbReference>
<dbReference type="OMA" id="MAYQQPT"/>
<feature type="non-terminal residue" evidence="2">
    <location>
        <position position="127"/>
    </location>
</feature>